<evidence type="ECO:0000313" key="2">
    <source>
        <dbReference type="EMBL" id="GFR70731.1"/>
    </source>
</evidence>
<comment type="caution">
    <text evidence="2">The sequence shown here is derived from an EMBL/GenBank/DDBJ whole genome shotgun (WGS) entry which is preliminary data.</text>
</comment>
<keyword evidence="1" id="KW-0472">Membrane</keyword>
<dbReference type="AlphaFoldDB" id="A0AAV4FEC5"/>
<reference evidence="2 3" key="1">
    <citation type="journal article" date="2021" name="Elife">
        <title>Chloroplast acquisition without the gene transfer in kleptoplastic sea slugs, Plakobranchus ocellatus.</title>
        <authorList>
            <person name="Maeda T."/>
            <person name="Takahashi S."/>
            <person name="Yoshida T."/>
            <person name="Shimamura S."/>
            <person name="Takaki Y."/>
            <person name="Nagai Y."/>
            <person name="Toyoda A."/>
            <person name="Suzuki Y."/>
            <person name="Arimoto A."/>
            <person name="Ishii H."/>
            <person name="Satoh N."/>
            <person name="Nishiyama T."/>
            <person name="Hasebe M."/>
            <person name="Maruyama T."/>
            <person name="Minagawa J."/>
            <person name="Obokata J."/>
            <person name="Shigenobu S."/>
        </authorList>
    </citation>
    <scope>NUCLEOTIDE SEQUENCE [LARGE SCALE GENOMIC DNA]</scope>
</reference>
<protein>
    <submittedName>
        <fullName evidence="2">Multidrug resistance-associated protein 1</fullName>
    </submittedName>
</protein>
<proteinExistence type="predicted"/>
<accession>A0AAV4FEC5</accession>
<feature type="transmembrane region" description="Helical" evidence="1">
    <location>
        <begin position="113"/>
        <end position="132"/>
    </location>
</feature>
<name>A0AAV4FEC5_9GAST</name>
<organism evidence="2 3">
    <name type="scientific">Elysia marginata</name>
    <dbReference type="NCBI Taxonomy" id="1093978"/>
    <lineage>
        <taxon>Eukaryota</taxon>
        <taxon>Metazoa</taxon>
        <taxon>Spiralia</taxon>
        <taxon>Lophotrochozoa</taxon>
        <taxon>Mollusca</taxon>
        <taxon>Gastropoda</taxon>
        <taxon>Heterobranchia</taxon>
        <taxon>Euthyneura</taxon>
        <taxon>Panpulmonata</taxon>
        <taxon>Sacoglossa</taxon>
        <taxon>Placobranchoidea</taxon>
        <taxon>Plakobranchidae</taxon>
        <taxon>Elysia</taxon>
    </lineage>
</organism>
<keyword evidence="1" id="KW-1133">Transmembrane helix</keyword>
<evidence type="ECO:0000313" key="3">
    <source>
        <dbReference type="Proteomes" id="UP000762676"/>
    </source>
</evidence>
<dbReference type="EMBL" id="BMAT01007760">
    <property type="protein sequence ID" value="GFR70731.1"/>
    <property type="molecule type" value="Genomic_DNA"/>
</dbReference>
<gene>
    <name evidence="2" type="ORF">ElyMa_003793200</name>
</gene>
<evidence type="ECO:0000256" key="1">
    <source>
        <dbReference type="SAM" id="Phobius"/>
    </source>
</evidence>
<sequence length="144" mass="16829">MKKNLFRINRRKGLQENSLTTSQIETLKEKPTGLQKPGEKLISIEVLEKGRVQPAVYLKYLRAAGILPIGIAMLAYWTFQTVSVFTNYWLTDWTQDPVLANRYMYNPDYLCKLQAYFPTLNAILTSSQHYLIKDKAFIQKMYLR</sequence>
<dbReference type="Proteomes" id="UP000762676">
    <property type="component" value="Unassembled WGS sequence"/>
</dbReference>
<keyword evidence="1" id="KW-0812">Transmembrane</keyword>
<keyword evidence="3" id="KW-1185">Reference proteome</keyword>
<feature type="transmembrane region" description="Helical" evidence="1">
    <location>
        <begin position="60"/>
        <end position="79"/>
    </location>
</feature>